<geneLocation type="plasmid" evidence="2 3">
    <name>unnamed02</name>
</geneLocation>
<dbReference type="InterPro" id="IPR003331">
    <property type="entry name" value="UDP_GlcNAc_Epimerase_2_dom"/>
</dbReference>
<dbReference type="Proteomes" id="UP001326567">
    <property type="component" value="Plasmid unnamed02"/>
</dbReference>
<reference evidence="2 3" key="1">
    <citation type="submission" date="2023-11" db="EMBL/GenBank/DDBJ databases">
        <title>From the Deep-Sea to the Surface: Bacterial Genomes Isolated from the Moytirra Hydrothermal Vent Plume.</title>
        <authorList>
            <person name="Major S.R."/>
        </authorList>
    </citation>
    <scope>NUCLEOTIDE SEQUENCE [LARGE SCALE GENOMIC DNA]</scope>
    <source>
        <strain evidence="2 3">OXR-9</strain>
        <plasmid evidence="2 3">unnamed02</plasmid>
    </source>
</reference>
<dbReference type="PANTHER" id="PTHR43174:SF3">
    <property type="entry name" value="UDP-N-ACETYLGLUCOSAMINE 2-EPIMERASE"/>
    <property type="match status" value="1"/>
</dbReference>
<keyword evidence="3" id="KW-1185">Reference proteome</keyword>
<accession>A0ABZ0V6U5</accession>
<keyword evidence="2" id="KW-0614">Plasmid</keyword>
<sequence>MNVLAVSGTRADWGLLQPVLTLLRDDPRFTLEILITGQHLMVGSTSVDAIGAAGFDVSHRVDMGLGERDDDAALCAAMGRAVAGVGAALAEARPDIMLVLGDRYEILGAVTAALLSKVPVAHIAGGDVTEGAFDDSIRHAMTKMSALHFTTTEEAAIRVRQMGETPAHVFVSGSPGIDQVLATPRMDRAEFFASVGLKPQEKNFVITLHPATLSGGNAAIAREMLNALDAWPQAGLIFTGSNADPGAAELDAMVQAYVSGRDNAVFHTSLGSARYFSALTHCDLMLGNSSSGLYEAPSFAIPTVNIGDRQARRVRSASVIDCAPKASAIRAAIDTALASDWSGVTNPYGDGQAALRILFRLANVKDPRALIRKSFEDMTHG</sequence>
<evidence type="ECO:0000313" key="3">
    <source>
        <dbReference type="Proteomes" id="UP001326567"/>
    </source>
</evidence>
<dbReference type="InterPro" id="IPR029767">
    <property type="entry name" value="WecB-like"/>
</dbReference>
<dbReference type="Gene3D" id="3.40.50.2000">
    <property type="entry name" value="Glycogen Phosphorylase B"/>
    <property type="match status" value="2"/>
</dbReference>
<evidence type="ECO:0000259" key="1">
    <source>
        <dbReference type="Pfam" id="PF02350"/>
    </source>
</evidence>
<dbReference type="RefSeq" id="WP_322329946.1">
    <property type="nucleotide sequence ID" value="NZ_CP139727.1"/>
</dbReference>
<protein>
    <submittedName>
        <fullName evidence="2">UDP-N-acetylglucosamine 2-epimerase</fullName>
        <ecNumber evidence="2">3.2.1.183</ecNumber>
    </submittedName>
</protein>
<dbReference type="PANTHER" id="PTHR43174">
    <property type="entry name" value="UDP-N-ACETYLGLUCOSAMINE 2-EPIMERASE"/>
    <property type="match status" value="1"/>
</dbReference>
<keyword evidence="2" id="KW-0378">Hydrolase</keyword>
<gene>
    <name evidence="2" type="primary">neuC</name>
    <name evidence="2" type="ORF">T7987_17905</name>
</gene>
<keyword evidence="2" id="KW-0326">Glycosidase</keyword>
<feature type="domain" description="UDP-N-acetylglucosamine 2-epimerase" evidence="1">
    <location>
        <begin position="23"/>
        <end position="358"/>
    </location>
</feature>
<proteinExistence type="predicted"/>
<dbReference type="EC" id="3.2.1.183" evidence="2"/>
<dbReference type="InterPro" id="IPR020004">
    <property type="entry name" value="UDP-GlcNAc_Epase"/>
</dbReference>
<name>A0ABZ0V6U5_9RHOB</name>
<dbReference type="GO" id="GO:0016798">
    <property type="term" value="F:hydrolase activity, acting on glycosyl bonds"/>
    <property type="evidence" value="ECO:0007669"/>
    <property type="project" value="UniProtKB-KW"/>
</dbReference>
<dbReference type="NCBIfam" id="TIGR03568">
    <property type="entry name" value="NeuC_NnaA"/>
    <property type="match status" value="1"/>
</dbReference>
<dbReference type="Pfam" id="PF02350">
    <property type="entry name" value="Epimerase_2"/>
    <property type="match status" value="1"/>
</dbReference>
<dbReference type="EMBL" id="CP139727">
    <property type="protein sequence ID" value="WPZ23580.1"/>
    <property type="molecule type" value="Genomic_DNA"/>
</dbReference>
<evidence type="ECO:0000313" key="2">
    <source>
        <dbReference type="EMBL" id="WPZ23580.1"/>
    </source>
</evidence>
<organism evidence="2 3">
    <name type="scientific">Sulfitobacter faviae</name>
    <dbReference type="NCBI Taxonomy" id="1775881"/>
    <lineage>
        <taxon>Bacteria</taxon>
        <taxon>Pseudomonadati</taxon>
        <taxon>Pseudomonadota</taxon>
        <taxon>Alphaproteobacteria</taxon>
        <taxon>Rhodobacterales</taxon>
        <taxon>Roseobacteraceae</taxon>
        <taxon>Sulfitobacter</taxon>
    </lineage>
</organism>
<dbReference type="SUPFAM" id="SSF53756">
    <property type="entry name" value="UDP-Glycosyltransferase/glycogen phosphorylase"/>
    <property type="match status" value="1"/>
</dbReference>